<dbReference type="InterPro" id="IPR033635">
    <property type="entry name" value="ANKS1/Caskin"/>
</dbReference>
<dbReference type="InterPro" id="IPR036770">
    <property type="entry name" value="Ankyrin_rpt-contain_sf"/>
</dbReference>
<dbReference type="PANTHER" id="PTHR24174">
    <property type="entry name" value="ANKYRIN REPEAT AND STERILE ALPHA MOTIF DOMAIN-CONTAINING PROTEIN 1"/>
    <property type="match status" value="1"/>
</dbReference>
<evidence type="ECO:0000256" key="1">
    <source>
        <dbReference type="ARBA" id="ARBA00022737"/>
    </source>
</evidence>
<dbReference type="AlphaFoldDB" id="A0A8J1T6F9"/>
<sequence>MGHEKDLFKAVQNADIEKVEKLLCQPKSSRSKHTEPIPTTAQLLSQQKTCLITHLNIDWKEEESGYTPLIAAVLKGLQKIVLSLLCHGAKVNETDKKGNTALHLAVFSGRSDLIDILLQYGSEVNTQNSDGNTALHISCQSTSDGQMFILLKLLKAEANALIKNNEGRTPLDIAAMFKRKDSASVLLDHEPAIKNNTLAIVESAIRGDSGTVQILLEHGISPNGIDRKLGTGPLHEAVRYLRFEVAKELLEFGGNSRLVNNKQETPDSLAVQGGTENMAKFKDLFQEYKNITPKTPRYLNQSETYSPKILTPTKSPFTYPKYPLLPSQKSWTQVTSQYCNSCTSQNPNVNIFDGNPKTFWITPKQTDIWCVMDMTSPHTLTGVQVIGWASDQMIQNVSLQRSTSINGPWKSVTTFTCKKKGSSDPLTPGVAQNFDGFCETSQYWRILILNNHGGTCTAFQGVNFYGFDTRVSQFLEQLRMSSYKESWIKEGINCYEKLISLPLESVTSKVANPIEADRLMHALKDIKMKAYPFRQLKWLVMPGSSYTEGDVIDKLVVQADPMVHETLSLFAKGEIEVNGETKITLEPQGEKQPSIATFHNITLGEAGTGKIEIKSVRFPNISVISDKIYVVEKVKSNSEVDAAFDEITNMLLDQTDIRNDEKADEMVAPNEVGAAFEELEDMMKGLQSSLDF</sequence>
<dbReference type="Proteomes" id="UP000749559">
    <property type="component" value="Unassembled WGS sequence"/>
</dbReference>
<dbReference type="InterPro" id="IPR000421">
    <property type="entry name" value="FA58C"/>
</dbReference>
<comment type="caution">
    <text evidence="3">The sequence shown here is derived from an EMBL/GenBank/DDBJ whole genome shotgun (WGS) entry which is preliminary data.</text>
</comment>
<accession>A0A8J1T6F9</accession>
<dbReference type="SUPFAM" id="SSF48403">
    <property type="entry name" value="Ankyrin repeat"/>
    <property type="match status" value="1"/>
</dbReference>
<evidence type="ECO:0000256" key="2">
    <source>
        <dbReference type="ARBA" id="ARBA00023043"/>
    </source>
</evidence>
<dbReference type="Pfam" id="PF12796">
    <property type="entry name" value="Ank_2"/>
    <property type="match status" value="1"/>
</dbReference>
<dbReference type="PANTHER" id="PTHR24174:SF16">
    <property type="entry name" value="CASKIN-2"/>
    <property type="match status" value="1"/>
</dbReference>
<keyword evidence="4" id="KW-1185">Reference proteome</keyword>
<keyword evidence="2" id="KW-0040">ANK repeat</keyword>
<dbReference type="InterPro" id="IPR008979">
    <property type="entry name" value="Galactose-bd-like_sf"/>
</dbReference>
<gene>
    <name evidence="3" type="ORF">OFUS_LOCUS10509</name>
</gene>
<dbReference type="Gene3D" id="1.25.40.20">
    <property type="entry name" value="Ankyrin repeat-containing domain"/>
    <property type="match status" value="2"/>
</dbReference>
<dbReference type="InterPro" id="IPR002110">
    <property type="entry name" value="Ankyrin_rpt"/>
</dbReference>
<organism evidence="3 4">
    <name type="scientific">Owenia fusiformis</name>
    <name type="common">Polychaete worm</name>
    <dbReference type="NCBI Taxonomy" id="6347"/>
    <lineage>
        <taxon>Eukaryota</taxon>
        <taxon>Metazoa</taxon>
        <taxon>Spiralia</taxon>
        <taxon>Lophotrochozoa</taxon>
        <taxon>Annelida</taxon>
        <taxon>Polychaeta</taxon>
        <taxon>Sedentaria</taxon>
        <taxon>Canalipalpata</taxon>
        <taxon>Sabellida</taxon>
        <taxon>Oweniida</taxon>
        <taxon>Oweniidae</taxon>
        <taxon>Owenia</taxon>
    </lineage>
</organism>
<evidence type="ECO:0000313" key="3">
    <source>
        <dbReference type="EMBL" id="CAH1784284.1"/>
    </source>
</evidence>
<dbReference type="EMBL" id="CAIIXF020000005">
    <property type="protein sequence ID" value="CAH1784284.1"/>
    <property type="molecule type" value="Genomic_DNA"/>
</dbReference>
<dbReference type="SMART" id="SM00248">
    <property type="entry name" value="ANK"/>
    <property type="match status" value="5"/>
</dbReference>
<dbReference type="Pfam" id="PF00023">
    <property type="entry name" value="Ank"/>
    <property type="match status" value="1"/>
</dbReference>
<dbReference type="PROSITE" id="PS50297">
    <property type="entry name" value="ANK_REP_REGION"/>
    <property type="match status" value="2"/>
</dbReference>
<dbReference type="SUPFAM" id="SSF49785">
    <property type="entry name" value="Galactose-binding domain-like"/>
    <property type="match status" value="1"/>
</dbReference>
<proteinExistence type="predicted"/>
<dbReference type="PROSITE" id="PS50088">
    <property type="entry name" value="ANK_REPEAT"/>
    <property type="match status" value="3"/>
</dbReference>
<evidence type="ECO:0000313" key="4">
    <source>
        <dbReference type="Proteomes" id="UP000749559"/>
    </source>
</evidence>
<dbReference type="Pfam" id="PF00754">
    <property type="entry name" value="F5_F8_type_C"/>
    <property type="match status" value="1"/>
</dbReference>
<dbReference type="OrthoDB" id="5314041at2759"/>
<dbReference type="PROSITE" id="PS50022">
    <property type="entry name" value="FA58C_3"/>
    <property type="match status" value="1"/>
</dbReference>
<keyword evidence="1" id="KW-0677">Repeat</keyword>
<name>A0A8J1T6F9_OWEFU</name>
<reference evidence="3" key="1">
    <citation type="submission" date="2022-03" db="EMBL/GenBank/DDBJ databases">
        <authorList>
            <person name="Martin C."/>
        </authorList>
    </citation>
    <scope>NUCLEOTIDE SEQUENCE</scope>
</reference>
<protein>
    <submittedName>
        <fullName evidence="3">Uncharacterized protein</fullName>
    </submittedName>
</protein>
<dbReference type="Gene3D" id="2.60.120.260">
    <property type="entry name" value="Galactose-binding domain-like"/>
    <property type="match status" value="1"/>
</dbReference>